<evidence type="ECO:0000256" key="2">
    <source>
        <dbReference type="ARBA" id="ARBA00022737"/>
    </source>
</evidence>
<dbReference type="InterPro" id="IPR015495">
    <property type="entry name" value="Myb_TF_plants"/>
</dbReference>
<name>A0A8T2C2D8_ARASU</name>
<evidence type="ECO:0000313" key="9">
    <source>
        <dbReference type="EMBL" id="KAG7589721.1"/>
    </source>
</evidence>
<evidence type="ECO:0000313" key="10">
    <source>
        <dbReference type="Proteomes" id="UP000694251"/>
    </source>
</evidence>
<dbReference type="Pfam" id="PF00249">
    <property type="entry name" value="Myb_DNA-binding"/>
    <property type="match status" value="1"/>
</dbReference>
<dbReference type="AlphaFoldDB" id="A0A8T2C2D8"/>
<dbReference type="PROSITE" id="PS51294">
    <property type="entry name" value="HTH_MYB"/>
    <property type="match status" value="1"/>
</dbReference>
<gene>
    <name evidence="9" type="ORF">ISN44_As07g019630</name>
</gene>
<evidence type="ECO:0000256" key="4">
    <source>
        <dbReference type="ARBA" id="ARBA00023125"/>
    </source>
</evidence>
<dbReference type="InterPro" id="IPR001005">
    <property type="entry name" value="SANT/Myb"/>
</dbReference>
<evidence type="ECO:0000256" key="3">
    <source>
        <dbReference type="ARBA" id="ARBA00023015"/>
    </source>
</evidence>
<keyword evidence="6" id="KW-0539">Nucleus</keyword>
<dbReference type="PROSITE" id="PS50090">
    <property type="entry name" value="MYB_LIKE"/>
    <property type="match status" value="1"/>
</dbReference>
<organism evidence="9 10">
    <name type="scientific">Arabidopsis suecica</name>
    <name type="common">Swedish thale-cress</name>
    <name type="synonym">Cardaminopsis suecica</name>
    <dbReference type="NCBI Taxonomy" id="45249"/>
    <lineage>
        <taxon>Eukaryota</taxon>
        <taxon>Viridiplantae</taxon>
        <taxon>Streptophyta</taxon>
        <taxon>Embryophyta</taxon>
        <taxon>Tracheophyta</taxon>
        <taxon>Spermatophyta</taxon>
        <taxon>Magnoliopsida</taxon>
        <taxon>eudicotyledons</taxon>
        <taxon>Gunneridae</taxon>
        <taxon>Pentapetalae</taxon>
        <taxon>rosids</taxon>
        <taxon>malvids</taxon>
        <taxon>Brassicales</taxon>
        <taxon>Brassicaceae</taxon>
        <taxon>Camelineae</taxon>
        <taxon>Arabidopsis</taxon>
    </lineage>
</organism>
<evidence type="ECO:0000256" key="6">
    <source>
        <dbReference type="ARBA" id="ARBA00023242"/>
    </source>
</evidence>
<dbReference type="EMBL" id="JAEFBJ010000007">
    <property type="protein sequence ID" value="KAG7589721.1"/>
    <property type="molecule type" value="Genomic_DNA"/>
</dbReference>
<dbReference type="Proteomes" id="UP000694251">
    <property type="component" value="Chromosome 7"/>
</dbReference>
<comment type="caution">
    <text evidence="9">The sequence shown here is derived from an EMBL/GenBank/DDBJ whole genome shotgun (WGS) entry which is preliminary data.</text>
</comment>
<dbReference type="OrthoDB" id="2143914at2759"/>
<keyword evidence="10" id="KW-1185">Reference proteome</keyword>
<dbReference type="GO" id="GO:0000976">
    <property type="term" value="F:transcription cis-regulatory region binding"/>
    <property type="evidence" value="ECO:0007669"/>
    <property type="project" value="UniProtKB-ARBA"/>
</dbReference>
<evidence type="ECO:0000256" key="5">
    <source>
        <dbReference type="ARBA" id="ARBA00023163"/>
    </source>
</evidence>
<accession>A0A8T2C2D8</accession>
<sequence>MSMHASLNPPVQVKPISSIQPLILYISLLLANHLKINQQFLKKKKKHNSNQSHFEKDMNKIRLRALSPPSGMQHRGRRCRLRGRNYVRPEVKQINFSKDEDDLILKLHALLGNRWSLIAGRLPGRTDNEVRIHWETYLKRKLMKMGIDPTNHRLHHHTNYISRRYLNSSHKEHETKIISDQSSSVSESCGISTILPIPRTNCSEDSTSTGRSHLPDLNIALIPTVTSLPARCLQDFSESSNNGSTGQETLLLFQ</sequence>
<evidence type="ECO:0000259" key="7">
    <source>
        <dbReference type="PROSITE" id="PS50090"/>
    </source>
</evidence>
<evidence type="ECO:0000259" key="8">
    <source>
        <dbReference type="PROSITE" id="PS51294"/>
    </source>
</evidence>
<dbReference type="GO" id="GO:0005634">
    <property type="term" value="C:nucleus"/>
    <property type="evidence" value="ECO:0007669"/>
    <property type="project" value="UniProtKB-SubCell"/>
</dbReference>
<feature type="domain" description="HTH myb-type" evidence="8">
    <location>
        <begin position="88"/>
        <end position="142"/>
    </location>
</feature>
<protein>
    <submittedName>
        <fullName evidence="9">SANT/Myb domain</fullName>
    </submittedName>
</protein>
<comment type="subcellular location">
    <subcellularLocation>
        <location evidence="1">Nucleus</location>
    </subcellularLocation>
</comment>
<dbReference type="InterPro" id="IPR017930">
    <property type="entry name" value="Myb_dom"/>
</dbReference>
<dbReference type="SMART" id="SM00717">
    <property type="entry name" value="SANT"/>
    <property type="match status" value="1"/>
</dbReference>
<keyword evidence="2" id="KW-0677">Repeat</keyword>
<feature type="domain" description="Myb-like" evidence="7">
    <location>
        <begin position="88"/>
        <end position="138"/>
    </location>
</feature>
<dbReference type="PANTHER" id="PTHR47994">
    <property type="entry name" value="F14D16.11-RELATED"/>
    <property type="match status" value="1"/>
</dbReference>
<dbReference type="FunFam" id="1.10.10.60:FF:000394">
    <property type="entry name" value="MYB transcription factor"/>
    <property type="match status" value="1"/>
</dbReference>
<proteinExistence type="predicted"/>
<reference evidence="9 10" key="1">
    <citation type="submission" date="2020-12" db="EMBL/GenBank/DDBJ databases">
        <title>Concerted genomic and epigenomic changes stabilize Arabidopsis allopolyploids.</title>
        <authorList>
            <person name="Chen Z."/>
        </authorList>
    </citation>
    <scope>NUCLEOTIDE SEQUENCE [LARGE SCALE GENOMIC DNA]</scope>
    <source>
        <strain evidence="9">As9502</strain>
        <tissue evidence="9">Leaf</tissue>
    </source>
</reference>
<keyword evidence="3" id="KW-0805">Transcription regulation</keyword>
<dbReference type="PANTHER" id="PTHR47994:SF5">
    <property type="entry name" value="F14D16.11-RELATED"/>
    <property type="match status" value="1"/>
</dbReference>
<keyword evidence="4" id="KW-0238">DNA-binding</keyword>
<keyword evidence="5" id="KW-0804">Transcription</keyword>
<evidence type="ECO:0000256" key="1">
    <source>
        <dbReference type="ARBA" id="ARBA00004123"/>
    </source>
</evidence>
<dbReference type="CDD" id="cd00167">
    <property type="entry name" value="SANT"/>
    <property type="match status" value="1"/>
</dbReference>